<dbReference type="EMBL" id="PRLK01000003">
    <property type="protein sequence ID" value="RYC72777.1"/>
    <property type="molecule type" value="Genomic_DNA"/>
</dbReference>
<reference evidence="1 2" key="1">
    <citation type="journal article" date="2018" name="bioRxiv">
        <title>Evidence of independent acquisition and adaption of ultra-small bacteria to human hosts across the highly diverse yet reduced genomes of the phylum Saccharibacteria.</title>
        <authorList>
            <person name="McLean J.S."/>
            <person name="Bor B."/>
            <person name="To T.T."/>
            <person name="Liu Q."/>
            <person name="Kearns K.A."/>
            <person name="Solden L.M."/>
            <person name="Wrighton K.C."/>
            <person name="He X."/>
            <person name="Shi W."/>
        </authorList>
    </citation>
    <scope>NUCLEOTIDE SEQUENCE [LARGE SCALE GENOMIC DNA]</scope>
    <source>
        <strain evidence="1 2">TM7_CMJM_G6_1_HOT_870</strain>
    </source>
</reference>
<dbReference type="SUPFAM" id="SSF102405">
    <property type="entry name" value="MCP/YpsA-like"/>
    <property type="match status" value="1"/>
</dbReference>
<dbReference type="Proteomes" id="UP001190925">
    <property type="component" value="Unassembled WGS sequence"/>
</dbReference>
<keyword evidence="2" id="KW-1185">Reference proteome</keyword>
<gene>
    <name evidence="1" type="ORF">G6CMJM_00273</name>
</gene>
<proteinExistence type="predicted"/>
<dbReference type="Pfam" id="PF18306">
    <property type="entry name" value="LDcluster4"/>
    <property type="match status" value="1"/>
</dbReference>
<sequence>MRYQICVSGAANGDSVEASATLAYRLGREISKQGKILTTGATVGLPHYAAIGAVSVKGRTGLSVGFSPASSFRQHVNTYKLPFKPFDYINFTGMNYVGRDTHLVLSSDAVITVGGRMGSLHELATALEARKVVAVLTGSKGLADYTKTLLENVEAPNSKDVIFDSNPERLVQKVIKRLDERNRDFIAPEDDSHLAIKRSGNG</sequence>
<reference evidence="1 2" key="2">
    <citation type="journal article" date="2020" name="Cell Rep.">
        <title>Acquisition and Adaptation of Ultra-small Parasitic Reduced Genome Bacteria to Mammalian Hosts.</title>
        <authorList>
            <person name="McLean J.S."/>
            <person name="Bor B."/>
            <person name="Kerns K.A."/>
            <person name="Liu Q."/>
            <person name="To T.T."/>
            <person name="Solden L."/>
            <person name="Hendrickson E.L."/>
            <person name="Wrighton K."/>
            <person name="Shi W."/>
            <person name="He X."/>
        </authorList>
    </citation>
    <scope>NUCLEOTIDE SEQUENCE [LARGE SCALE GENOMIC DNA]</scope>
    <source>
        <strain evidence="1 2">TM7_CMJM_G6_1_HOT_870</strain>
    </source>
</reference>
<comment type="caution">
    <text evidence="1">The sequence shown here is derived from an EMBL/GenBank/DDBJ whole genome shotgun (WGS) entry which is preliminary data.</text>
</comment>
<accession>A0ABY0FKU0</accession>
<evidence type="ECO:0000313" key="1">
    <source>
        <dbReference type="EMBL" id="RYC72777.1"/>
    </source>
</evidence>
<dbReference type="RefSeq" id="WP_129718689.1">
    <property type="nucleotide sequence ID" value="NZ_PRLK01000003.1"/>
</dbReference>
<protein>
    <submittedName>
        <fullName evidence="1">Uncharacterized protein</fullName>
    </submittedName>
</protein>
<dbReference type="Gene3D" id="3.40.50.450">
    <property type="match status" value="1"/>
</dbReference>
<evidence type="ECO:0000313" key="2">
    <source>
        <dbReference type="Proteomes" id="UP001190925"/>
    </source>
</evidence>
<organism evidence="1 2">
    <name type="scientific">Candidatus Nanogingivalis gingivitcus</name>
    <dbReference type="NCBI Taxonomy" id="2171992"/>
    <lineage>
        <taxon>Bacteria</taxon>
        <taxon>Candidatus Saccharimonadota</taxon>
        <taxon>Candidatus Nanosyncoccalia</taxon>
        <taxon>Candidatus Nanogingivales</taxon>
        <taxon>Candidatus Nanogingivalaceae</taxon>
        <taxon>Candidatus Nanogingivalis</taxon>
    </lineage>
</organism>
<dbReference type="InterPro" id="IPR041164">
    <property type="entry name" value="LDcluster4"/>
</dbReference>
<name>A0ABY0FKU0_9BACT</name>